<keyword evidence="3" id="KW-1003">Cell membrane</keyword>
<evidence type="ECO:0000259" key="11">
    <source>
        <dbReference type="PROSITE" id="PS50893"/>
    </source>
</evidence>
<keyword evidence="5 12" id="KW-0067">ATP-binding</keyword>
<dbReference type="Pfam" id="PF00005">
    <property type="entry name" value="ABC_tran"/>
    <property type="match status" value="1"/>
</dbReference>
<dbReference type="SMART" id="SM00930">
    <property type="entry name" value="NIL"/>
    <property type="match status" value="1"/>
</dbReference>
<dbReference type="Gene3D" id="3.30.70.260">
    <property type="match status" value="1"/>
</dbReference>
<evidence type="ECO:0000313" key="13">
    <source>
        <dbReference type="Proteomes" id="UP000316508"/>
    </source>
</evidence>
<protein>
    <submittedName>
        <fullName evidence="12">ATP-binding cassette domain-containing protein</fullName>
    </submittedName>
</protein>
<evidence type="ECO:0000256" key="1">
    <source>
        <dbReference type="ARBA" id="ARBA00005417"/>
    </source>
</evidence>
<dbReference type="InterPro" id="IPR003593">
    <property type="entry name" value="AAA+_ATPase"/>
</dbReference>
<name>A0A556R6D0_9BIFI</name>
<proteinExistence type="inferred from homology"/>
<evidence type="ECO:0000256" key="3">
    <source>
        <dbReference type="ARBA" id="ARBA00022475"/>
    </source>
</evidence>
<reference evidence="12 13" key="1">
    <citation type="submission" date="2019-07" db="EMBL/GenBank/DDBJ databases">
        <title>Bifidobacterium asteroides genomes.</title>
        <authorList>
            <person name="Zheng H."/>
        </authorList>
    </citation>
    <scope>NUCLEOTIDE SEQUENCE [LARGE SCALE GENOMIC DNA]</scope>
    <source>
        <strain evidence="12 13">W8102</strain>
    </source>
</reference>
<comment type="subunit">
    <text evidence="10">Homodimer. Forms a membrane-associated complex with FtsX.</text>
</comment>
<evidence type="ECO:0000256" key="8">
    <source>
        <dbReference type="ARBA" id="ARBA00023136"/>
    </source>
</evidence>
<gene>
    <name evidence="12" type="ORF">FPK30_02815</name>
</gene>
<dbReference type="InterPro" id="IPR045865">
    <property type="entry name" value="ACT-like_dom_sf"/>
</dbReference>
<dbReference type="InterPro" id="IPR041701">
    <property type="entry name" value="MetN_ABC"/>
</dbReference>
<dbReference type="InterPro" id="IPR050086">
    <property type="entry name" value="MetN_ABC_transporter-like"/>
</dbReference>
<dbReference type="PROSITE" id="PS50893">
    <property type="entry name" value="ABC_TRANSPORTER_2"/>
    <property type="match status" value="1"/>
</dbReference>
<dbReference type="InterPro" id="IPR003439">
    <property type="entry name" value="ABC_transporter-like_ATP-bd"/>
</dbReference>
<comment type="caution">
    <text evidence="12">The sequence shown here is derived from an EMBL/GenBank/DDBJ whole genome shotgun (WGS) entry which is preliminary data.</text>
</comment>
<accession>A0A556R6D0</accession>
<dbReference type="GO" id="GO:0005524">
    <property type="term" value="F:ATP binding"/>
    <property type="evidence" value="ECO:0007669"/>
    <property type="project" value="UniProtKB-KW"/>
</dbReference>
<dbReference type="EMBL" id="VMHK01000001">
    <property type="protein sequence ID" value="TSJ84449.1"/>
    <property type="molecule type" value="Genomic_DNA"/>
</dbReference>
<keyword evidence="2" id="KW-0813">Transport</keyword>
<dbReference type="Pfam" id="PF09383">
    <property type="entry name" value="NIL"/>
    <property type="match status" value="1"/>
</dbReference>
<keyword evidence="6" id="KW-1278">Translocase</keyword>
<dbReference type="FunFam" id="3.40.50.300:FF:000056">
    <property type="entry name" value="Cell division ATP-binding protein FtsE"/>
    <property type="match status" value="1"/>
</dbReference>
<feature type="domain" description="ABC transporter" evidence="11">
    <location>
        <begin position="17"/>
        <end position="257"/>
    </location>
</feature>
<sequence>MQSTREGGNVSERTPAVRMEHLTKTYHSDDDEDKTALADIDLTVETGDIFGIIGLSGAGKSTLVRCINGLEDYDSGSVKVRGREVKDLSPAELRALRRRTGMIFQHFNLMPSRTVADNVGLPLRGSGRDRASRRARVSELLELVGLTELADHYPAELSGGQQQRVAIARALANEPDILLSDEATSALDPTTTRSILQLLRDLHDQLGITVVMITHEMSVIRQICNWVAVIDQGVIVEQGRVFDVFADPKAQLTKSFVATTSNLDKVKDLMAADSPLVALEPGQILMRMSYVSKEVSEALVSTISRRYNLDVNIIFGDIDVVEGAPLGGLVVRMGGDADNIRQAMEYLRARNIGIEVLKS</sequence>
<dbReference type="Proteomes" id="UP000316508">
    <property type="component" value="Unassembled WGS sequence"/>
</dbReference>
<dbReference type="InterPro" id="IPR017871">
    <property type="entry name" value="ABC_transporter-like_CS"/>
</dbReference>
<dbReference type="GO" id="GO:0006865">
    <property type="term" value="P:amino acid transport"/>
    <property type="evidence" value="ECO:0007669"/>
    <property type="project" value="UniProtKB-KW"/>
</dbReference>
<dbReference type="SMART" id="SM00382">
    <property type="entry name" value="AAA"/>
    <property type="match status" value="1"/>
</dbReference>
<evidence type="ECO:0000256" key="6">
    <source>
        <dbReference type="ARBA" id="ARBA00022967"/>
    </source>
</evidence>
<evidence type="ECO:0000313" key="12">
    <source>
        <dbReference type="EMBL" id="TSJ84449.1"/>
    </source>
</evidence>
<organism evidence="12 13">
    <name type="scientific">Bifidobacterium apousia</name>
    <dbReference type="NCBI Taxonomy" id="2750996"/>
    <lineage>
        <taxon>Bacteria</taxon>
        <taxon>Bacillati</taxon>
        <taxon>Actinomycetota</taxon>
        <taxon>Actinomycetes</taxon>
        <taxon>Bifidobacteriales</taxon>
        <taxon>Bifidobacteriaceae</taxon>
        <taxon>Bifidobacterium</taxon>
    </lineage>
</organism>
<evidence type="ECO:0000256" key="9">
    <source>
        <dbReference type="ARBA" id="ARBA00054718"/>
    </source>
</evidence>
<dbReference type="PANTHER" id="PTHR43166">
    <property type="entry name" value="AMINO ACID IMPORT ATP-BINDING PROTEIN"/>
    <property type="match status" value="1"/>
</dbReference>
<evidence type="ECO:0000256" key="7">
    <source>
        <dbReference type="ARBA" id="ARBA00022970"/>
    </source>
</evidence>
<dbReference type="PANTHER" id="PTHR43166:SF30">
    <property type="entry name" value="METHIONINE IMPORT ATP-BINDING PROTEIN METN"/>
    <property type="match status" value="1"/>
</dbReference>
<keyword evidence="8" id="KW-0472">Membrane</keyword>
<keyword evidence="7" id="KW-0029">Amino-acid transport</keyword>
<dbReference type="GO" id="GO:0005886">
    <property type="term" value="C:plasma membrane"/>
    <property type="evidence" value="ECO:0007669"/>
    <property type="project" value="UniProtKB-ARBA"/>
</dbReference>
<evidence type="ECO:0000256" key="4">
    <source>
        <dbReference type="ARBA" id="ARBA00022741"/>
    </source>
</evidence>
<evidence type="ECO:0000256" key="5">
    <source>
        <dbReference type="ARBA" id="ARBA00022840"/>
    </source>
</evidence>
<keyword evidence="4" id="KW-0547">Nucleotide-binding</keyword>
<comment type="similarity">
    <text evidence="1">Belongs to the ABC transporter superfamily.</text>
</comment>
<keyword evidence="13" id="KW-1185">Reference proteome</keyword>
<dbReference type="PROSITE" id="PS00211">
    <property type="entry name" value="ABC_TRANSPORTER_1"/>
    <property type="match status" value="1"/>
</dbReference>
<dbReference type="AlphaFoldDB" id="A0A556R6D0"/>
<evidence type="ECO:0000256" key="2">
    <source>
        <dbReference type="ARBA" id="ARBA00022448"/>
    </source>
</evidence>
<dbReference type="Gene3D" id="3.40.50.300">
    <property type="entry name" value="P-loop containing nucleotide triphosphate hydrolases"/>
    <property type="match status" value="1"/>
</dbReference>
<dbReference type="CDD" id="cd03258">
    <property type="entry name" value="ABC_MetN_methionine_transporter"/>
    <property type="match status" value="1"/>
</dbReference>
<dbReference type="InterPro" id="IPR018449">
    <property type="entry name" value="NIL_domain"/>
</dbReference>
<dbReference type="SUPFAM" id="SSF52540">
    <property type="entry name" value="P-loop containing nucleoside triphosphate hydrolases"/>
    <property type="match status" value="1"/>
</dbReference>
<comment type="function">
    <text evidence="9">Part of the ABC transporter FtsEX involved in cellular division. Has ATPase activity.</text>
</comment>
<dbReference type="SUPFAM" id="SSF55021">
    <property type="entry name" value="ACT-like"/>
    <property type="match status" value="1"/>
</dbReference>
<evidence type="ECO:0000256" key="10">
    <source>
        <dbReference type="ARBA" id="ARBA00063837"/>
    </source>
</evidence>
<dbReference type="GO" id="GO:0016887">
    <property type="term" value="F:ATP hydrolysis activity"/>
    <property type="evidence" value="ECO:0007669"/>
    <property type="project" value="InterPro"/>
</dbReference>
<dbReference type="InterPro" id="IPR027417">
    <property type="entry name" value="P-loop_NTPase"/>
</dbReference>